<keyword evidence="3" id="KW-1185">Reference proteome</keyword>
<evidence type="ECO:0008006" key="4">
    <source>
        <dbReference type="Google" id="ProtNLM"/>
    </source>
</evidence>
<dbReference type="Proteomes" id="UP001459277">
    <property type="component" value="Unassembled WGS sequence"/>
</dbReference>
<reference evidence="2 3" key="1">
    <citation type="submission" date="2024-01" db="EMBL/GenBank/DDBJ databases">
        <title>A telomere-to-telomere, gap-free genome of sweet tea (Lithocarpus litseifolius).</title>
        <authorList>
            <person name="Zhou J."/>
        </authorList>
    </citation>
    <scope>NUCLEOTIDE SEQUENCE [LARGE SCALE GENOMIC DNA]</scope>
    <source>
        <strain evidence="2">Zhou-2022a</strain>
        <tissue evidence="2">Leaf</tissue>
    </source>
</reference>
<gene>
    <name evidence="2" type="ORF">SO802_029825</name>
</gene>
<name>A0AAW2BUR2_9ROSI</name>
<sequence>MEDFGNAEKEHLWGKGNVSHQISFKDKLVGETPGAYRQAFNLMDQMEAPPESEPDTSSLRKRLAAMRLSDDLKQKIKALWSRARIMRTVIYEGIQKLCFSYGWIGHRKEVCPHTIRSVHPPSKEEAGEVVKAQECPCERHVAELAGDHQSGDSTNEDNLYGPWMVVTRKRSWYKSSRDNNFPGTSCYLEKGQGPPDTTLNRNDISKERGHGSKRKNIMAQTVVGHQ</sequence>
<dbReference type="EMBL" id="JAZDWU010000010">
    <property type="protein sequence ID" value="KAK9989586.1"/>
    <property type="molecule type" value="Genomic_DNA"/>
</dbReference>
<dbReference type="AlphaFoldDB" id="A0AAW2BUR2"/>
<protein>
    <recommendedName>
        <fullName evidence="4">Zinc knuckle CX2CX4HX4C domain-containing protein</fullName>
    </recommendedName>
</protein>
<evidence type="ECO:0000256" key="1">
    <source>
        <dbReference type="SAM" id="MobiDB-lite"/>
    </source>
</evidence>
<accession>A0AAW2BUR2</accession>
<comment type="caution">
    <text evidence="2">The sequence shown here is derived from an EMBL/GenBank/DDBJ whole genome shotgun (WGS) entry which is preliminary data.</text>
</comment>
<proteinExistence type="predicted"/>
<evidence type="ECO:0000313" key="3">
    <source>
        <dbReference type="Proteomes" id="UP001459277"/>
    </source>
</evidence>
<organism evidence="2 3">
    <name type="scientific">Lithocarpus litseifolius</name>
    <dbReference type="NCBI Taxonomy" id="425828"/>
    <lineage>
        <taxon>Eukaryota</taxon>
        <taxon>Viridiplantae</taxon>
        <taxon>Streptophyta</taxon>
        <taxon>Embryophyta</taxon>
        <taxon>Tracheophyta</taxon>
        <taxon>Spermatophyta</taxon>
        <taxon>Magnoliopsida</taxon>
        <taxon>eudicotyledons</taxon>
        <taxon>Gunneridae</taxon>
        <taxon>Pentapetalae</taxon>
        <taxon>rosids</taxon>
        <taxon>fabids</taxon>
        <taxon>Fagales</taxon>
        <taxon>Fagaceae</taxon>
        <taxon>Lithocarpus</taxon>
    </lineage>
</organism>
<evidence type="ECO:0000313" key="2">
    <source>
        <dbReference type="EMBL" id="KAK9989586.1"/>
    </source>
</evidence>
<feature type="region of interest" description="Disordered" evidence="1">
    <location>
        <begin position="184"/>
        <end position="216"/>
    </location>
</feature>